<sequence>MFDTGTTAICDTLYSVILDLLTARDRKAIFGEHMYMGVTPVLFLSPQMLHFPSSSQYLPRRTDSLNATQQRASSKSINGNQDNNDKEALLLKIEEDLHDARRVEAHGQEDDLRMALGMVIKRVGELTSILTEALKTQADLEVQLNVAKSNLKLVISNNEMLEEALRSSSHNPKDVGWRRSAQTPTTTGSGSVSIPPSPLPHPASGPTSPTPSSPESPRVSMSSSTNPYFTSTTPAPTTPLSATAAPSSESRFFKFRFSSSSSNLSQQQHNNGGAATPTSPHPHPHGGVHPHSPYQPHPHSHPHPHPHPHPHSPYHPHHAHTASSSMSSLHSTTSSHHNHQVEDLEKDVSSLKTQLEKEKAAHQKALSDKSQLEEELESLSQALFEEANKMVKTERMKRAETEDELKEVREQKQALQSALKVVEREVVVLRGDSGSGVGGGGGLELPVPAALDLESTPRPRLPSSSSSSTTELELNSEERDGVLDNSSAFGVVKRLRSDSEMGVKSRPGSPVSREEEAECNDDGDTTVVLTVPQQDGSDTLLTSPTPSTSSESSSSSSYTVTPGLTPGPSSATFPPSSSSSPSLTTTPAAATTDTPSLSPVTLNAKPNANITAKSSPFGEDPEPSPWADARSIPYIFSSVSI</sequence>
<dbReference type="SUPFAM" id="SSF144284">
    <property type="entry name" value="Sec2 N-terminal region"/>
    <property type="match status" value="1"/>
</dbReference>
<dbReference type="KEGG" id="more:E1B28_000028"/>
<feature type="compositionally biased region" description="Polar residues" evidence="2">
    <location>
        <begin position="527"/>
        <end position="536"/>
    </location>
</feature>
<feature type="compositionally biased region" description="Basic residues" evidence="2">
    <location>
        <begin position="298"/>
        <end position="320"/>
    </location>
</feature>
<dbReference type="GO" id="GO:0070319">
    <property type="term" value="C:Golgi to plasma membrane transport vesicle"/>
    <property type="evidence" value="ECO:0007669"/>
    <property type="project" value="TreeGrafter"/>
</dbReference>
<keyword evidence="1" id="KW-0175">Coiled coil</keyword>
<feature type="compositionally biased region" description="Polar residues" evidence="2">
    <location>
        <begin position="600"/>
        <end position="614"/>
    </location>
</feature>
<feature type="compositionally biased region" description="Polar residues" evidence="2">
    <location>
        <begin position="263"/>
        <end position="273"/>
    </location>
</feature>
<dbReference type="Pfam" id="PF06428">
    <property type="entry name" value="Sec2p"/>
    <property type="match status" value="1"/>
</dbReference>
<evidence type="ECO:0000313" key="5">
    <source>
        <dbReference type="Proteomes" id="UP001049176"/>
    </source>
</evidence>
<feature type="compositionally biased region" description="Basic and acidic residues" evidence="2">
    <location>
        <begin position="339"/>
        <end position="349"/>
    </location>
</feature>
<feature type="domain" description="GDP/GTP exchange factor Sec2 N-terminal" evidence="3">
    <location>
        <begin position="328"/>
        <end position="424"/>
    </location>
</feature>
<feature type="compositionally biased region" description="Polar residues" evidence="2">
    <location>
        <begin position="180"/>
        <end position="190"/>
    </location>
</feature>
<gene>
    <name evidence="4" type="ORF">E1B28_000028</name>
</gene>
<feature type="region of interest" description="Disordered" evidence="2">
    <location>
        <begin position="63"/>
        <end position="83"/>
    </location>
</feature>
<dbReference type="InterPro" id="IPR009449">
    <property type="entry name" value="Sec2_N"/>
</dbReference>
<evidence type="ECO:0000256" key="2">
    <source>
        <dbReference type="SAM" id="MobiDB-lite"/>
    </source>
</evidence>
<dbReference type="GO" id="GO:0051286">
    <property type="term" value="C:cell tip"/>
    <property type="evidence" value="ECO:0007669"/>
    <property type="project" value="TreeGrafter"/>
</dbReference>
<reference evidence="4" key="1">
    <citation type="journal article" date="2021" name="Genome Biol. Evol.">
        <title>The assembled and annotated genome of the fairy-ring fungus Marasmius oreades.</title>
        <authorList>
            <person name="Hiltunen M."/>
            <person name="Ament-Velasquez S.L."/>
            <person name="Johannesson H."/>
        </authorList>
    </citation>
    <scope>NUCLEOTIDE SEQUENCE</scope>
    <source>
        <strain evidence="4">03SP1</strain>
    </source>
</reference>
<dbReference type="PANTHER" id="PTHR14430">
    <property type="entry name" value="RABIN3-RELATED"/>
    <property type="match status" value="1"/>
</dbReference>
<evidence type="ECO:0000259" key="3">
    <source>
        <dbReference type="Pfam" id="PF06428"/>
    </source>
</evidence>
<feature type="compositionally biased region" description="Polar residues" evidence="2">
    <location>
        <begin position="64"/>
        <end position="82"/>
    </location>
</feature>
<feature type="compositionally biased region" description="Pro residues" evidence="2">
    <location>
        <begin position="195"/>
        <end position="214"/>
    </location>
</feature>
<keyword evidence="5" id="KW-1185">Reference proteome</keyword>
<evidence type="ECO:0000256" key="1">
    <source>
        <dbReference type="ARBA" id="ARBA00023054"/>
    </source>
</evidence>
<dbReference type="Gene3D" id="6.10.140.910">
    <property type="match status" value="1"/>
</dbReference>
<evidence type="ECO:0000313" key="4">
    <source>
        <dbReference type="EMBL" id="KAG7098054.1"/>
    </source>
</evidence>
<organism evidence="4 5">
    <name type="scientific">Marasmius oreades</name>
    <name type="common">fairy-ring Marasmius</name>
    <dbReference type="NCBI Taxonomy" id="181124"/>
    <lineage>
        <taxon>Eukaryota</taxon>
        <taxon>Fungi</taxon>
        <taxon>Dikarya</taxon>
        <taxon>Basidiomycota</taxon>
        <taxon>Agaricomycotina</taxon>
        <taxon>Agaricomycetes</taxon>
        <taxon>Agaricomycetidae</taxon>
        <taxon>Agaricales</taxon>
        <taxon>Marasmiineae</taxon>
        <taxon>Marasmiaceae</taxon>
        <taxon>Marasmius</taxon>
    </lineage>
</organism>
<feature type="compositionally biased region" description="Low complexity" evidence="2">
    <location>
        <begin position="537"/>
        <end position="599"/>
    </location>
</feature>
<dbReference type="InterPro" id="IPR040351">
    <property type="entry name" value="RAB3IL/RAB3IP/Sec2"/>
</dbReference>
<dbReference type="Proteomes" id="UP001049176">
    <property type="component" value="Chromosome 1"/>
</dbReference>
<dbReference type="OrthoDB" id="5560525at2759"/>
<feature type="compositionally biased region" description="Low complexity" evidence="2">
    <location>
        <begin position="215"/>
        <end position="245"/>
    </location>
</feature>
<dbReference type="GO" id="GO:0005085">
    <property type="term" value="F:guanyl-nucleotide exchange factor activity"/>
    <property type="evidence" value="ECO:0007669"/>
    <property type="project" value="InterPro"/>
</dbReference>
<dbReference type="PANTHER" id="PTHR14430:SF0">
    <property type="entry name" value="SEC2P DOMAIN-CONTAINING PROTEIN"/>
    <property type="match status" value="1"/>
</dbReference>
<dbReference type="AlphaFoldDB" id="A0A9P8ADX1"/>
<dbReference type="GO" id="GO:0006887">
    <property type="term" value="P:exocytosis"/>
    <property type="evidence" value="ECO:0007669"/>
    <property type="project" value="TreeGrafter"/>
</dbReference>
<feature type="region of interest" description="Disordered" evidence="2">
    <location>
        <begin position="453"/>
        <end position="630"/>
    </location>
</feature>
<comment type="caution">
    <text evidence="4">The sequence shown here is derived from an EMBL/GenBank/DDBJ whole genome shotgun (WGS) entry which is preliminary data.</text>
</comment>
<feature type="compositionally biased region" description="Acidic residues" evidence="2">
    <location>
        <begin position="515"/>
        <end position="524"/>
    </location>
</feature>
<feature type="region of interest" description="Disordered" evidence="2">
    <location>
        <begin position="258"/>
        <end position="349"/>
    </location>
</feature>
<feature type="compositionally biased region" description="Low complexity" evidence="2">
    <location>
        <begin position="454"/>
        <end position="473"/>
    </location>
</feature>
<accession>A0A9P8ADX1</accession>
<feature type="compositionally biased region" description="Low complexity" evidence="2">
    <location>
        <begin position="321"/>
        <end position="335"/>
    </location>
</feature>
<name>A0A9P8ADX1_9AGAR</name>
<dbReference type="EMBL" id="CM032181">
    <property type="protein sequence ID" value="KAG7098054.1"/>
    <property type="molecule type" value="Genomic_DNA"/>
</dbReference>
<protein>
    <recommendedName>
        <fullName evidence="3">GDP/GTP exchange factor Sec2 N-terminal domain-containing protein</fullName>
    </recommendedName>
</protein>
<dbReference type="GeneID" id="66069104"/>
<feature type="region of interest" description="Disordered" evidence="2">
    <location>
        <begin position="165"/>
        <end position="245"/>
    </location>
</feature>
<proteinExistence type="predicted"/>
<dbReference type="RefSeq" id="XP_043014524.1">
    <property type="nucleotide sequence ID" value="XM_043145825.1"/>
</dbReference>